<protein>
    <submittedName>
        <fullName evidence="2">Uncharacterized protein</fullName>
    </submittedName>
</protein>
<keyword evidence="1" id="KW-0732">Signal</keyword>
<dbReference type="AlphaFoldDB" id="A0AAD2Q5F7"/>
<name>A0AAD2Q5F7_9AGAR</name>
<feature type="chain" id="PRO_5042295767" evidence="1">
    <location>
        <begin position="22"/>
        <end position="101"/>
    </location>
</feature>
<gene>
    <name evidence="2" type="ORF">MYCIT1_LOCUS24307</name>
</gene>
<dbReference type="Proteomes" id="UP001295794">
    <property type="component" value="Unassembled WGS sequence"/>
</dbReference>
<accession>A0AAD2Q5F7</accession>
<dbReference type="EMBL" id="CAVNYO010000405">
    <property type="protein sequence ID" value="CAK5276192.1"/>
    <property type="molecule type" value="Genomic_DNA"/>
</dbReference>
<dbReference type="PROSITE" id="PS51257">
    <property type="entry name" value="PROKAR_LIPOPROTEIN"/>
    <property type="match status" value="1"/>
</dbReference>
<reference evidence="2" key="1">
    <citation type="submission" date="2023-11" db="EMBL/GenBank/DDBJ databases">
        <authorList>
            <person name="De Vega J J."/>
            <person name="De Vega J J."/>
        </authorList>
    </citation>
    <scope>NUCLEOTIDE SEQUENCE</scope>
</reference>
<sequence>MFSRLVISLAVALTYSSAAAAISCGVCAPTIVYAGVTRKLTLSREEGAGNIDVQCNYDSPPIPNFSPGCLYRNVDGVLIFTNAGNACPSVIPTVSKTTSRC</sequence>
<evidence type="ECO:0000313" key="2">
    <source>
        <dbReference type="EMBL" id="CAK5276192.1"/>
    </source>
</evidence>
<keyword evidence="3" id="KW-1185">Reference proteome</keyword>
<feature type="signal peptide" evidence="1">
    <location>
        <begin position="1"/>
        <end position="21"/>
    </location>
</feature>
<evidence type="ECO:0000256" key="1">
    <source>
        <dbReference type="SAM" id="SignalP"/>
    </source>
</evidence>
<proteinExistence type="predicted"/>
<evidence type="ECO:0000313" key="3">
    <source>
        <dbReference type="Proteomes" id="UP001295794"/>
    </source>
</evidence>
<comment type="caution">
    <text evidence="2">The sequence shown here is derived from an EMBL/GenBank/DDBJ whole genome shotgun (WGS) entry which is preliminary data.</text>
</comment>
<organism evidence="2 3">
    <name type="scientific">Mycena citricolor</name>
    <dbReference type="NCBI Taxonomy" id="2018698"/>
    <lineage>
        <taxon>Eukaryota</taxon>
        <taxon>Fungi</taxon>
        <taxon>Dikarya</taxon>
        <taxon>Basidiomycota</taxon>
        <taxon>Agaricomycotina</taxon>
        <taxon>Agaricomycetes</taxon>
        <taxon>Agaricomycetidae</taxon>
        <taxon>Agaricales</taxon>
        <taxon>Marasmiineae</taxon>
        <taxon>Mycenaceae</taxon>
        <taxon>Mycena</taxon>
    </lineage>
</organism>